<evidence type="ECO:0000256" key="10">
    <source>
        <dbReference type="ARBA" id="ARBA00042508"/>
    </source>
</evidence>
<keyword evidence="15" id="KW-1185">Reference proteome</keyword>
<organism evidence="14 15">
    <name type="scientific">Triparma strigata</name>
    <dbReference type="NCBI Taxonomy" id="1606541"/>
    <lineage>
        <taxon>Eukaryota</taxon>
        <taxon>Sar</taxon>
        <taxon>Stramenopiles</taxon>
        <taxon>Ochrophyta</taxon>
        <taxon>Bolidophyceae</taxon>
        <taxon>Parmales</taxon>
        <taxon>Triparmaceae</taxon>
        <taxon>Triparma</taxon>
    </lineage>
</organism>
<proteinExistence type="inferred from homology"/>
<evidence type="ECO:0000256" key="9">
    <source>
        <dbReference type="ARBA" id="ARBA00039242"/>
    </source>
</evidence>
<evidence type="ECO:0000256" key="5">
    <source>
        <dbReference type="ARBA" id="ARBA00022694"/>
    </source>
</evidence>
<evidence type="ECO:0000313" key="15">
    <source>
        <dbReference type="Proteomes" id="UP001165085"/>
    </source>
</evidence>
<evidence type="ECO:0000256" key="12">
    <source>
        <dbReference type="SAM" id="MobiDB-lite"/>
    </source>
</evidence>
<dbReference type="PANTHER" id="PTHR15627">
    <property type="entry name" value="NATURAL KILLER CELL-SPECIFIC ANTIGEN KLIP1"/>
    <property type="match status" value="1"/>
</dbReference>
<dbReference type="GO" id="GO:0008033">
    <property type="term" value="P:tRNA processing"/>
    <property type="evidence" value="ECO:0007669"/>
    <property type="project" value="UniProtKB-KW"/>
</dbReference>
<comment type="function">
    <text evidence="7">Catalyzes the formation of 3-(3-amino-3-carboxypropyl)uridine (acp3U) at position 20 in the D-loop of several cytoplasmic tRNAs (acp3U(20)).</text>
</comment>
<feature type="domain" description="DTW" evidence="13">
    <location>
        <begin position="28"/>
        <end position="205"/>
    </location>
</feature>
<keyword evidence="3" id="KW-0808">Transferase</keyword>
<evidence type="ECO:0000259" key="13">
    <source>
        <dbReference type="SMART" id="SM01144"/>
    </source>
</evidence>
<feature type="compositionally biased region" description="Basic and acidic residues" evidence="12">
    <location>
        <begin position="235"/>
        <end position="256"/>
    </location>
</feature>
<evidence type="ECO:0000256" key="8">
    <source>
        <dbReference type="ARBA" id="ARBA00038290"/>
    </source>
</evidence>
<sequence>MEVALDSYLDSLPSPSLYPRLLCCGKTSKFYCPSCLKLLLPPSQPPLPPFTLPFSCTIISSDPSRTSTGVHLKVLSPTTTTLIPSPEPCPPYDPRTTVVLFPSDDEDNPSVDIKEIGGVERVIVFDCKWTKTGGVRGEEFKGYKRVHLSDDSIKYSRYWRWHTFGPSMLCTLEAVYSAAWSLSEEREGLVDMFWIFGMMRKSMGEGKGGKYKRGVVRGGDGRELKPFEIEYKMKMEEERRQEGGERQRRQREDAKQAKLNKKSKKIT</sequence>
<dbReference type="GO" id="GO:0016432">
    <property type="term" value="F:tRNA-uridine aminocarboxypropyltransferase activity"/>
    <property type="evidence" value="ECO:0007669"/>
    <property type="project" value="UniProtKB-EC"/>
</dbReference>
<keyword evidence="6" id="KW-0539">Nucleus</keyword>
<comment type="similarity">
    <text evidence="8">Belongs to the TDD superfamily. DTWD1 family.</text>
</comment>
<dbReference type="PANTHER" id="PTHR15627:SF8">
    <property type="entry name" value="TRNA-URIDINE AMINOCARBOXYPROPYLTRANSFERASE 1"/>
    <property type="match status" value="1"/>
</dbReference>
<feature type="compositionally biased region" description="Basic residues" evidence="12">
    <location>
        <begin position="258"/>
        <end position="267"/>
    </location>
</feature>
<dbReference type="OrthoDB" id="3173at2759"/>
<dbReference type="InterPro" id="IPR005636">
    <property type="entry name" value="DTW"/>
</dbReference>
<dbReference type="GO" id="GO:0005634">
    <property type="term" value="C:nucleus"/>
    <property type="evidence" value="ECO:0007669"/>
    <property type="project" value="UniProtKB-SubCell"/>
</dbReference>
<dbReference type="EMBL" id="BRXY01000194">
    <property type="protein sequence ID" value="GMH76007.1"/>
    <property type="molecule type" value="Genomic_DNA"/>
</dbReference>
<evidence type="ECO:0000256" key="7">
    <source>
        <dbReference type="ARBA" id="ARBA00037050"/>
    </source>
</evidence>
<name>A0A9W7EEL1_9STRA</name>
<gene>
    <name evidence="14" type="ORF">TrST_g139</name>
</gene>
<evidence type="ECO:0000313" key="14">
    <source>
        <dbReference type="EMBL" id="GMH76007.1"/>
    </source>
</evidence>
<evidence type="ECO:0000256" key="3">
    <source>
        <dbReference type="ARBA" id="ARBA00022679"/>
    </source>
</evidence>
<evidence type="ECO:0000256" key="6">
    <source>
        <dbReference type="ARBA" id="ARBA00023242"/>
    </source>
</evidence>
<evidence type="ECO:0000256" key="1">
    <source>
        <dbReference type="ARBA" id="ARBA00004123"/>
    </source>
</evidence>
<reference evidence="15" key="1">
    <citation type="journal article" date="2023" name="Commun. Biol.">
        <title>Genome analysis of Parmales, the sister group of diatoms, reveals the evolutionary specialization of diatoms from phago-mixotrophs to photoautotrophs.</title>
        <authorList>
            <person name="Ban H."/>
            <person name="Sato S."/>
            <person name="Yoshikawa S."/>
            <person name="Yamada K."/>
            <person name="Nakamura Y."/>
            <person name="Ichinomiya M."/>
            <person name="Sato N."/>
            <person name="Blanc-Mathieu R."/>
            <person name="Endo H."/>
            <person name="Kuwata A."/>
            <person name="Ogata H."/>
        </authorList>
    </citation>
    <scope>NUCLEOTIDE SEQUENCE [LARGE SCALE GENOMIC DNA]</scope>
    <source>
        <strain evidence="15">NIES 3701</strain>
    </source>
</reference>
<keyword evidence="5" id="KW-0819">tRNA processing</keyword>
<evidence type="ECO:0000256" key="2">
    <source>
        <dbReference type="ARBA" id="ARBA00012386"/>
    </source>
</evidence>
<accession>A0A9W7EEL1</accession>
<comment type="subcellular location">
    <subcellularLocation>
        <location evidence="1">Nucleus</location>
    </subcellularLocation>
</comment>
<protein>
    <recommendedName>
        <fullName evidence="9">tRNA-uridine aminocarboxypropyltransferase 1</fullName>
        <ecNumber evidence="2">2.5.1.25</ecNumber>
    </recommendedName>
    <alternativeName>
        <fullName evidence="10">DTW domain-containing protein 1</fullName>
    </alternativeName>
</protein>
<dbReference type="EC" id="2.5.1.25" evidence="2"/>
<keyword evidence="4" id="KW-0949">S-adenosyl-L-methionine</keyword>
<evidence type="ECO:0000256" key="11">
    <source>
        <dbReference type="ARBA" id="ARBA00048718"/>
    </source>
</evidence>
<dbReference type="Proteomes" id="UP001165085">
    <property type="component" value="Unassembled WGS sequence"/>
</dbReference>
<comment type="caution">
    <text evidence="14">The sequence shown here is derived from an EMBL/GenBank/DDBJ whole genome shotgun (WGS) entry which is preliminary data.</text>
</comment>
<dbReference type="InterPro" id="IPR051521">
    <property type="entry name" value="tRNA_Mod/Golgi_Maint"/>
</dbReference>
<comment type="catalytic activity">
    <reaction evidence="11">
        <text>a uridine in tRNA + S-adenosyl-L-methionine = a 3-[(3S)-3-amino-3-carboxypropyl]uridine in tRNA + S-methyl-5'-thioadenosine + H(+)</text>
        <dbReference type="Rhea" id="RHEA:62432"/>
        <dbReference type="Rhea" id="RHEA-COMP:13339"/>
        <dbReference type="Rhea" id="RHEA-COMP:16092"/>
        <dbReference type="ChEBI" id="CHEBI:15378"/>
        <dbReference type="ChEBI" id="CHEBI:17509"/>
        <dbReference type="ChEBI" id="CHEBI:59789"/>
        <dbReference type="ChEBI" id="CHEBI:65315"/>
        <dbReference type="ChEBI" id="CHEBI:82930"/>
        <dbReference type="EC" id="2.5.1.25"/>
    </reaction>
</comment>
<dbReference type="SMART" id="SM01144">
    <property type="entry name" value="DTW"/>
    <property type="match status" value="1"/>
</dbReference>
<dbReference type="AlphaFoldDB" id="A0A9W7EEL1"/>
<feature type="region of interest" description="Disordered" evidence="12">
    <location>
        <begin position="235"/>
        <end position="267"/>
    </location>
</feature>
<evidence type="ECO:0000256" key="4">
    <source>
        <dbReference type="ARBA" id="ARBA00022691"/>
    </source>
</evidence>